<evidence type="ECO:0000313" key="3">
    <source>
        <dbReference type="Proteomes" id="UP001163981"/>
    </source>
</evidence>
<dbReference type="InterPro" id="IPR036515">
    <property type="entry name" value="Transposase_17_sf"/>
</dbReference>
<dbReference type="EMBL" id="CP069620">
    <property type="protein sequence ID" value="UZH56297.1"/>
    <property type="molecule type" value="Genomic_DNA"/>
</dbReference>
<reference evidence="2" key="1">
    <citation type="submission" date="2021-02" db="EMBL/GenBank/DDBJ databases">
        <title>Salinimicrobium sp. nov. isolated from seawater in Tongyeong, Republic of Korea.</title>
        <authorList>
            <person name="Lee S.-J."/>
        </authorList>
    </citation>
    <scope>NUCLEOTIDE SEQUENCE</scope>
    <source>
        <strain evidence="2">HN-2-9-2</strain>
    </source>
</reference>
<accession>A0ABY6NTQ8</accession>
<sequence>MKQDVLEPGGTYHIFNRGNNKEDIFRELENYQYFLYLLKKYLVPVCDIYAYCLLKNHFHLLLRLKDPQDLSPKLCEKPHLAFSHLFNAYTKAFNKRYGRSGSLFQEHIKRKRVEDEKYLIQLIAYIHLNPVKHGFTEDYKTYKFSSYQAYKSSKPSLLKREYILSLIDPEVFEHWHDERKLQTDYLSNFLQGQT</sequence>
<keyword evidence="3" id="KW-1185">Reference proteome</keyword>
<evidence type="ECO:0000313" key="2">
    <source>
        <dbReference type="EMBL" id="UZH56297.1"/>
    </source>
</evidence>
<dbReference type="Proteomes" id="UP001163981">
    <property type="component" value="Chromosome"/>
</dbReference>
<proteinExistence type="predicted"/>
<gene>
    <name evidence="2" type="ORF">JRG66_05380</name>
</gene>
<dbReference type="InterPro" id="IPR002686">
    <property type="entry name" value="Transposase_17"/>
</dbReference>
<evidence type="ECO:0000259" key="1">
    <source>
        <dbReference type="SMART" id="SM01321"/>
    </source>
</evidence>
<dbReference type="Gene3D" id="3.30.70.1290">
    <property type="entry name" value="Transposase IS200-like"/>
    <property type="match status" value="1"/>
</dbReference>
<dbReference type="PANTHER" id="PTHR34322">
    <property type="entry name" value="TRANSPOSASE, Y1_TNP DOMAIN-CONTAINING"/>
    <property type="match status" value="1"/>
</dbReference>
<protein>
    <submittedName>
        <fullName evidence="2">Transposase</fullName>
    </submittedName>
</protein>
<feature type="domain" description="Transposase IS200-like" evidence="1">
    <location>
        <begin position="7"/>
        <end position="129"/>
    </location>
</feature>
<name>A0ABY6NTQ8_9FLAO</name>
<organism evidence="2 3">
    <name type="scientific">Salinimicrobium tongyeongense</name>
    <dbReference type="NCBI Taxonomy" id="2809707"/>
    <lineage>
        <taxon>Bacteria</taxon>
        <taxon>Pseudomonadati</taxon>
        <taxon>Bacteroidota</taxon>
        <taxon>Flavobacteriia</taxon>
        <taxon>Flavobacteriales</taxon>
        <taxon>Flavobacteriaceae</taxon>
        <taxon>Salinimicrobium</taxon>
    </lineage>
</organism>
<dbReference type="SUPFAM" id="SSF143422">
    <property type="entry name" value="Transposase IS200-like"/>
    <property type="match status" value="1"/>
</dbReference>
<dbReference type="SMART" id="SM01321">
    <property type="entry name" value="Y1_Tnp"/>
    <property type="match status" value="1"/>
</dbReference>
<dbReference type="RefSeq" id="WP_265164782.1">
    <property type="nucleotide sequence ID" value="NZ_CP069620.1"/>
</dbReference>
<dbReference type="PANTHER" id="PTHR34322:SF2">
    <property type="entry name" value="TRANSPOSASE IS200-LIKE DOMAIN-CONTAINING PROTEIN"/>
    <property type="match status" value="1"/>
</dbReference>